<dbReference type="EMBL" id="SNRW01001295">
    <property type="protein sequence ID" value="KAA6396970.1"/>
    <property type="molecule type" value="Genomic_DNA"/>
</dbReference>
<reference evidence="1 2" key="1">
    <citation type="submission" date="2019-03" db="EMBL/GenBank/DDBJ databases">
        <title>Single cell metagenomics reveals metabolic interactions within the superorganism composed of flagellate Streblomastix strix and complex community of Bacteroidetes bacteria on its surface.</title>
        <authorList>
            <person name="Treitli S.C."/>
            <person name="Kolisko M."/>
            <person name="Husnik F."/>
            <person name="Keeling P."/>
            <person name="Hampl V."/>
        </authorList>
    </citation>
    <scope>NUCLEOTIDE SEQUENCE [LARGE SCALE GENOMIC DNA]</scope>
    <source>
        <strain evidence="1">ST1C</strain>
    </source>
</reference>
<proteinExistence type="predicted"/>
<dbReference type="PANTHER" id="PTHR33050">
    <property type="entry name" value="REVERSE TRANSCRIPTASE DOMAIN-CONTAINING PROTEIN"/>
    <property type="match status" value="1"/>
</dbReference>
<dbReference type="Proteomes" id="UP000324800">
    <property type="component" value="Unassembled WGS sequence"/>
</dbReference>
<evidence type="ECO:0000313" key="2">
    <source>
        <dbReference type="Proteomes" id="UP000324800"/>
    </source>
</evidence>
<comment type="caution">
    <text evidence="1">The sequence shown here is derived from an EMBL/GenBank/DDBJ whole genome shotgun (WGS) entry which is preliminary data.</text>
</comment>
<gene>
    <name evidence="1" type="ORF">EZS28_007504</name>
</gene>
<dbReference type="PANTHER" id="PTHR33050:SF7">
    <property type="entry name" value="RIBONUCLEASE H"/>
    <property type="match status" value="1"/>
</dbReference>
<accession>A0A5J4WPT4</accession>
<sequence>MGSKTQSEHYSIVNIDTTTNDNDNGCSTKQMRFTLRKRIGNDSNGSWDLEQKICEIIMQQQGNQSYNLMPSKFHKSLKEFTNAILNDQKRQQYSSFRHQEMESINIINKGNKTRVKNEIADALSRISRAGDHKLKEKIFQQKCRQLNLNPTIDLFSQHFNNLLPSFMSTIGGHGEIAINALNQQQKKEFSWIHPPNPLLQAVLKKIREEQIEAMIIAPLWPGQIWYSELVNENIQSLILGQRNVIQESGTLLIKNSLKLPPGKIYCFLMDRRPEKEEDSYKRF</sequence>
<dbReference type="AlphaFoldDB" id="A0A5J4WPT4"/>
<protein>
    <submittedName>
        <fullName evidence="1">Uncharacterized protein</fullName>
    </submittedName>
</protein>
<evidence type="ECO:0000313" key="1">
    <source>
        <dbReference type="EMBL" id="KAA6396970.1"/>
    </source>
</evidence>
<organism evidence="1 2">
    <name type="scientific">Streblomastix strix</name>
    <dbReference type="NCBI Taxonomy" id="222440"/>
    <lineage>
        <taxon>Eukaryota</taxon>
        <taxon>Metamonada</taxon>
        <taxon>Preaxostyla</taxon>
        <taxon>Oxymonadida</taxon>
        <taxon>Streblomastigidae</taxon>
        <taxon>Streblomastix</taxon>
    </lineage>
</organism>
<dbReference type="InterPro" id="IPR052055">
    <property type="entry name" value="Hepadnavirus_pol/RT"/>
</dbReference>
<name>A0A5J4WPT4_9EUKA</name>